<dbReference type="CDD" id="cd06261">
    <property type="entry name" value="TM_PBP2"/>
    <property type="match status" value="1"/>
</dbReference>
<keyword evidence="3" id="KW-1003">Cell membrane</keyword>
<feature type="transmembrane region" description="Helical" evidence="7">
    <location>
        <begin position="254"/>
        <end position="276"/>
    </location>
</feature>
<proteinExistence type="inferred from homology"/>
<keyword evidence="10" id="KW-1185">Reference proteome</keyword>
<dbReference type="Proteomes" id="UP000019666">
    <property type="component" value="Unassembled WGS sequence"/>
</dbReference>
<evidence type="ECO:0000256" key="6">
    <source>
        <dbReference type="ARBA" id="ARBA00023136"/>
    </source>
</evidence>
<evidence type="ECO:0000259" key="8">
    <source>
        <dbReference type="PROSITE" id="PS50928"/>
    </source>
</evidence>
<feature type="transmembrane region" description="Helical" evidence="7">
    <location>
        <begin position="122"/>
        <end position="140"/>
    </location>
</feature>
<evidence type="ECO:0000256" key="7">
    <source>
        <dbReference type="RuleBase" id="RU363032"/>
    </source>
</evidence>
<feature type="transmembrane region" description="Helical" evidence="7">
    <location>
        <begin position="192"/>
        <end position="217"/>
    </location>
</feature>
<gene>
    <name evidence="9" type="ORF">Rumeso_00902</name>
</gene>
<dbReference type="OrthoDB" id="9766870at2"/>
<sequence length="281" mass="30021">MTAIGAVPAVKRRRRGFRLPIPVALACLVMAVVTACAIFGSALALKDPYEQRLDVAVSSPSAEFPAGTDTLGRDILSRVIYGASNALIGPLVIAAGAFAMATVLGLLAGYLGGWVDTIIMRWVDFMFGLPSTLITIVVVGVVGGGYWTAVFVLLVLFVAPDTRIVRSAVLEQRPRTYIDAARTLGISRTRIIFIHILPNILPIVLAYVAIDFAFALVNLAGLSFLGLGVEPGTPDWGRMLSENRNLIASNPPGILLPAAMIILTAVSMNLIGDWVFERFTK</sequence>
<dbReference type="PANTHER" id="PTHR43386">
    <property type="entry name" value="OLIGOPEPTIDE TRANSPORT SYSTEM PERMEASE PROTEIN APPC"/>
    <property type="match status" value="1"/>
</dbReference>
<dbReference type="GO" id="GO:0055085">
    <property type="term" value="P:transmembrane transport"/>
    <property type="evidence" value="ECO:0007669"/>
    <property type="project" value="InterPro"/>
</dbReference>
<evidence type="ECO:0000313" key="10">
    <source>
        <dbReference type="Proteomes" id="UP000019666"/>
    </source>
</evidence>
<feature type="domain" description="ABC transmembrane type-1" evidence="8">
    <location>
        <begin position="87"/>
        <end position="272"/>
    </location>
</feature>
<evidence type="ECO:0000256" key="2">
    <source>
        <dbReference type="ARBA" id="ARBA00022448"/>
    </source>
</evidence>
<dbReference type="HOGENOM" id="CLU_028518_5_2_5"/>
<accession>A0A017HSL4</accession>
<dbReference type="InterPro" id="IPR000515">
    <property type="entry name" value="MetI-like"/>
</dbReference>
<dbReference type="InterPro" id="IPR050366">
    <property type="entry name" value="BP-dependent_transpt_permease"/>
</dbReference>
<feature type="transmembrane region" description="Helical" evidence="7">
    <location>
        <begin position="87"/>
        <end position="110"/>
    </location>
</feature>
<evidence type="ECO:0000256" key="3">
    <source>
        <dbReference type="ARBA" id="ARBA00022475"/>
    </source>
</evidence>
<keyword evidence="2 7" id="KW-0813">Transport</keyword>
<keyword evidence="5 7" id="KW-1133">Transmembrane helix</keyword>
<evidence type="ECO:0000313" key="9">
    <source>
        <dbReference type="EMBL" id="EYD77477.1"/>
    </source>
</evidence>
<evidence type="ECO:0000256" key="4">
    <source>
        <dbReference type="ARBA" id="ARBA00022692"/>
    </source>
</evidence>
<evidence type="ECO:0000256" key="1">
    <source>
        <dbReference type="ARBA" id="ARBA00004651"/>
    </source>
</evidence>
<feature type="transmembrane region" description="Helical" evidence="7">
    <location>
        <begin position="21"/>
        <end position="45"/>
    </location>
</feature>
<dbReference type="Pfam" id="PF00528">
    <property type="entry name" value="BPD_transp_1"/>
    <property type="match status" value="1"/>
</dbReference>
<dbReference type="AlphaFoldDB" id="A0A017HSL4"/>
<comment type="subcellular location">
    <subcellularLocation>
        <location evidence="1 7">Cell membrane</location>
        <topology evidence="1 7">Multi-pass membrane protein</topology>
    </subcellularLocation>
</comment>
<dbReference type="SUPFAM" id="SSF161098">
    <property type="entry name" value="MetI-like"/>
    <property type="match status" value="1"/>
</dbReference>
<dbReference type="InterPro" id="IPR035906">
    <property type="entry name" value="MetI-like_sf"/>
</dbReference>
<keyword evidence="4 7" id="KW-0812">Transmembrane</keyword>
<name>A0A017HSL4_9RHOB</name>
<dbReference type="Gene3D" id="1.10.3720.10">
    <property type="entry name" value="MetI-like"/>
    <property type="match status" value="1"/>
</dbReference>
<comment type="caution">
    <text evidence="9">The sequence shown here is derived from an EMBL/GenBank/DDBJ whole genome shotgun (WGS) entry which is preliminary data.</text>
</comment>
<protein>
    <recommendedName>
        <fullName evidence="8">ABC transmembrane type-1 domain-containing protein</fullName>
    </recommendedName>
</protein>
<dbReference type="PANTHER" id="PTHR43386:SF25">
    <property type="entry name" value="PEPTIDE ABC TRANSPORTER PERMEASE PROTEIN"/>
    <property type="match status" value="1"/>
</dbReference>
<organism evidence="9 10">
    <name type="scientific">Rubellimicrobium mesophilum DSM 19309</name>
    <dbReference type="NCBI Taxonomy" id="442562"/>
    <lineage>
        <taxon>Bacteria</taxon>
        <taxon>Pseudomonadati</taxon>
        <taxon>Pseudomonadota</taxon>
        <taxon>Alphaproteobacteria</taxon>
        <taxon>Rhodobacterales</taxon>
        <taxon>Roseobacteraceae</taxon>
        <taxon>Rubellimicrobium</taxon>
    </lineage>
</organism>
<dbReference type="STRING" id="442562.Rumeso_00902"/>
<dbReference type="PATRIC" id="fig|442562.3.peg.893"/>
<dbReference type="GO" id="GO:0005886">
    <property type="term" value="C:plasma membrane"/>
    <property type="evidence" value="ECO:0007669"/>
    <property type="project" value="UniProtKB-SubCell"/>
</dbReference>
<reference evidence="9 10" key="1">
    <citation type="submission" date="2013-02" db="EMBL/GenBank/DDBJ databases">
        <authorList>
            <person name="Fiebig A."/>
            <person name="Goeker M."/>
            <person name="Klenk H.-P.P."/>
        </authorList>
    </citation>
    <scope>NUCLEOTIDE SEQUENCE [LARGE SCALE GENOMIC DNA]</scope>
    <source>
        <strain evidence="9 10">DSM 19309</strain>
    </source>
</reference>
<dbReference type="RefSeq" id="WP_037278135.1">
    <property type="nucleotide sequence ID" value="NZ_KK088554.1"/>
</dbReference>
<evidence type="ECO:0000256" key="5">
    <source>
        <dbReference type="ARBA" id="ARBA00022989"/>
    </source>
</evidence>
<dbReference type="EMBL" id="AOSK01000028">
    <property type="protein sequence ID" value="EYD77477.1"/>
    <property type="molecule type" value="Genomic_DNA"/>
</dbReference>
<comment type="similarity">
    <text evidence="7">Belongs to the binding-protein-dependent transport system permease family.</text>
</comment>
<keyword evidence="6 7" id="KW-0472">Membrane</keyword>
<dbReference type="PROSITE" id="PS50928">
    <property type="entry name" value="ABC_TM1"/>
    <property type="match status" value="1"/>
</dbReference>
<feature type="transmembrane region" description="Helical" evidence="7">
    <location>
        <begin position="146"/>
        <end position="165"/>
    </location>
</feature>